<accession>A0A382ZZ96</accession>
<reference evidence="1" key="1">
    <citation type="submission" date="2018-05" db="EMBL/GenBank/DDBJ databases">
        <authorList>
            <person name="Lanie J.A."/>
            <person name="Ng W.-L."/>
            <person name="Kazmierczak K.M."/>
            <person name="Andrzejewski T.M."/>
            <person name="Davidsen T.M."/>
            <person name="Wayne K.J."/>
            <person name="Tettelin H."/>
            <person name="Glass J.I."/>
            <person name="Rusch D."/>
            <person name="Podicherti R."/>
            <person name="Tsui H.-C.T."/>
            <person name="Winkler M.E."/>
        </authorList>
    </citation>
    <scope>NUCLEOTIDE SEQUENCE</scope>
</reference>
<sequence length="37" mass="4000">MGTSECDVIPGTVFISRRYGFLSLSTIKSTLPQPEAP</sequence>
<evidence type="ECO:0000313" key="1">
    <source>
        <dbReference type="EMBL" id="SVE00887.1"/>
    </source>
</evidence>
<gene>
    <name evidence="1" type="ORF">METZ01_LOCUS453741</name>
</gene>
<protein>
    <submittedName>
        <fullName evidence="1">Uncharacterized protein</fullName>
    </submittedName>
</protein>
<name>A0A382ZZ96_9ZZZZ</name>
<dbReference type="AlphaFoldDB" id="A0A382ZZ96"/>
<dbReference type="EMBL" id="UINC01187918">
    <property type="protein sequence ID" value="SVE00887.1"/>
    <property type="molecule type" value="Genomic_DNA"/>
</dbReference>
<proteinExistence type="predicted"/>
<organism evidence="1">
    <name type="scientific">marine metagenome</name>
    <dbReference type="NCBI Taxonomy" id="408172"/>
    <lineage>
        <taxon>unclassified sequences</taxon>
        <taxon>metagenomes</taxon>
        <taxon>ecological metagenomes</taxon>
    </lineage>
</organism>
<feature type="non-terminal residue" evidence="1">
    <location>
        <position position="37"/>
    </location>
</feature>